<gene>
    <name evidence="1" type="ORF">Z955_02460</name>
</gene>
<sequence>MLNEKIPNNLKKKVENDLKNYPFWLIALESSGLGYPTRWGGEATTSKNNSSFLEESVLKDLEKERKVNTITTVLTKLDNVSKELVEKWYFRDSYSRAEILKVLKMSKNKFYLYRDRALKKFMIALKYI</sequence>
<dbReference type="AlphaFoldDB" id="A0A0A0IJS0"/>
<evidence type="ECO:0000313" key="2">
    <source>
        <dbReference type="Proteomes" id="UP000030014"/>
    </source>
</evidence>
<organism evidence="1 2">
    <name type="scientific">Clostridium botulinum C/D str. DC5</name>
    <dbReference type="NCBI Taxonomy" id="1443128"/>
    <lineage>
        <taxon>Bacteria</taxon>
        <taxon>Bacillati</taxon>
        <taxon>Bacillota</taxon>
        <taxon>Clostridia</taxon>
        <taxon>Eubacteriales</taxon>
        <taxon>Clostridiaceae</taxon>
        <taxon>Clostridium</taxon>
    </lineage>
</organism>
<dbReference type="RefSeq" id="WP_039259090.1">
    <property type="nucleotide sequence ID" value="NZ_JDRY01000015.1"/>
</dbReference>
<protein>
    <submittedName>
        <fullName evidence="1">Nitroreductase</fullName>
    </submittedName>
</protein>
<reference evidence="1 2" key="1">
    <citation type="submission" date="2014-01" db="EMBL/GenBank/DDBJ databases">
        <title>Plasmidome dynamics in the species complex Clostridium novyi sensu lato converts strains of independent lineages into distinctly different pathogens.</title>
        <authorList>
            <person name="Skarin H."/>
            <person name="Segerman B."/>
        </authorList>
    </citation>
    <scope>NUCLEOTIDE SEQUENCE [LARGE SCALE GENOMIC DNA]</scope>
    <source>
        <strain evidence="1 2">DC5</strain>
    </source>
</reference>
<name>A0A0A0IJS0_CLOBO</name>
<comment type="caution">
    <text evidence="1">The sequence shown here is derived from an EMBL/GenBank/DDBJ whole genome shotgun (WGS) entry which is preliminary data.</text>
</comment>
<proteinExistence type="predicted"/>
<evidence type="ECO:0000313" key="1">
    <source>
        <dbReference type="EMBL" id="KGN00839.1"/>
    </source>
</evidence>
<dbReference type="EMBL" id="JDRY01000015">
    <property type="protein sequence ID" value="KGN00839.1"/>
    <property type="molecule type" value="Genomic_DNA"/>
</dbReference>
<accession>A0A0A0IJS0</accession>
<dbReference type="Proteomes" id="UP000030014">
    <property type="component" value="Unassembled WGS sequence"/>
</dbReference>